<dbReference type="PANTHER" id="PTHR36985:SF1">
    <property type="entry name" value="TRANSLOCATION AND ASSEMBLY MODULE SUBUNIT TAMB"/>
    <property type="match status" value="1"/>
</dbReference>
<comment type="caution">
    <text evidence="6">The sequence shown here is derived from an EMBL/GenBank/DDBJ whole genome shotgun (WGS) entry which is preliminary data.</text>
</comment>
<evidence type="ECO:0000313" key="7">
    <source>
        <dbReference type="Proteomes" id="UP000697710"/>
    </source>
</evidence>
<protein>
    <submittedName>
        <fullName evidence="6">Translocation/assembly module TamB</fullName>
    </submittedName>
</protein>
<evidence type="ECO:0000256" key="3">
    <source>
        <dbReference type="ARBA" id="ARBA00022989"/>
    </source>
</evidence>
<evidence type="ECO:0000259" key="5">
    <source>
        <dbReference type="Pfam" id="PF04357"/>
    </source>
</evidence>
<evidence type="ECO:0000256" key="2">
    <source>
        <dbReference type="ARBA" id="ARBA00022692"/>
    </source>
</evidence>
<dbReference type="EMBL" id="JAGQHR010000431">
    <property type="protein sequence ID" value="MCA9728618.1"/>
    <property type="molecule type" value="Genomic_DNA"/>
</dbReference>
<feature type="domain" description="Translocation and assembly module TamB C-terminal" evidence="5">
    <location>
        <begin position="281"/>
        <end position="612"/>
    </location>
</feature>
<keyword evidence="2" id="KW-0812">Transmembrane</keyword>
<keyword evidence="3" id="KW-1133">Transmembrane helix</keyword>
<dbReference type="Pfam" id="PF04357">
    <property type="entry name" value="TamB"/>
    <property type="match status" value="1"/>
</dbReference>
<sequence length="612" mass="66343">MPNQIPPGTWPEHVRFDVQTEGPDSVRAFVEATGLTLADRGDVSLRARGRFGPEGAFADLLVGSGLDAPRDSLVDPRSQMRDRLDRAFGTTSNTGPGAANGEASLPEDVLMRGTGFAPVRLRLMPFAVSVDSGDVGLDLQIHDVPVPTTRSGRYLLANGSLAARGRAASPRARFRGSFVFQDWKELQDYRAELEADVGPDSGVVASARLLDRDREIITARADLPADVSLRPLSFRPRPDTEASARLDAPSVDLSRFAALLPPKYSIAGKLEAHVEADGPADDPRLSGSVRARDLQANLADGSRVIAGAKIDLGGTATRPGVHGRVDVENGVLVVPEQSREILPVQGDALLWTSATRQADESGTMGPPDLRQKPKKIEPDLNVKISIPGGFWIRGEGLDVELGGELVVQTEQLLIISGDLKALRGEYRLLGRVFEVEQGTVQFYGEDELNPVLDLSLTTRVEGILFRVSLYGTVREPELVLSSEPPMADGDILSYLVLGRSMEDLDQNQVGLLKTRATDIAAVFGTSQIQSELEKRLGFDLVSIRQSSGPDQGSALVLGKYLSPRILLKYEQGLDTGSSFFFNLEYLLTRSLRLETLAGEQQSGVEVNWTRDY</sequence>
<dbReference type="AlphaFoldDB" id="A0A956M0A3"/>
<keyword evidence="4" id="KW-0472">Membrane</keyword>
<accession>A0A956M0A3</accession>
<evidence type="ECO:0000313" key="6">
    <source>
        <dbReference type="EMBL" id="MCA9728618.1"/>
    </source>
</evidence>
<dbReference type="InterPro" id="IPR007452">
    <property type="entry name" value="TamB_C"/>
</dbReference>
<dbReference type="PANTHER" id="PTHR36985">
    <property type="entry name" value="TRANSLOCATION AND ASSEMBLY MODULE SUBUNIT TAMB"/>
    <property type="match status" value="1"/>
</dbReference>
<proteinExistence type="predicted"/>
<organism evidence="6 7">
    <name type="scientific">Eiseniibacteriota bacterium</name>
    <dbReference type="NCBI Taxonomy" id="2212470"/>
    <lineage>
        <taxon>Bacteria</taxon>
        <taxon>Candidatus Eiseniibacteriota</taxon>
    </lineage>
</organism>
<dbReference type="GO" id="GO:0097347">
    <property type="term" value="C:TAM protein secretion complex"/>
    <property type="evidence" value="ECO:0007669"/>
    <property type="project" value="TreeGrafter"/>
</dbReference>
<reference evidence="6" key="1">
    <citation type="submission" date="2020-04" db="EMBL/GenBank/DDBJ databases">
        <authorList>
            <person name="Zhang T."/>
        </authorList>
    </citation>
    <scope>NUCLEOTIDE SEQUENCE</scope>
    <source>
        <strain evidence="6">HKST-UBA01</strain>
    </source>
</reference>
<reference evidence="6" key="2">
    <citation type="journal article" date="2021" name="Microbiome">
        <title>Successional dynamics and alternative stable states in a saline activated sludge microbial community over 9 years.</title>
        <authorList>
            <person name="Wang Y."/>
            <person name="Ye J."/>
            <person name="Ju F."/>
            <person name="Liu L."/>
            <person name="Boyd J.A."/>
            <person name="Deng Y."/>
            <person name="Parks D.H."/>
            <person name="Jiang X."/>
            <person name="Yin X."/>
            <person name="Woodcroft B.J."/>
            <person name="Tyson G.W."/>
            <person name="Hugenholtz P."/>
            <person name="Polz M.F."/>
            <person name="Zhang T."/>
        </authorList>
    </citation>
    <scope>NUCLEOTIDE SEQUENCE</scope>
    <source>
        <strain evidence="6">HKST-UBA01</strain>
    </source>
</reference>
<dbReference type="GO" id="GO:0009306">
    <property type="term" value="P:protein secretion"/>
    <property type="evidence" value="ECO:0007669"/>
    <property type="project" value="InterPro"/>
</dbReference>
<evidence type="ECO:0000256" key="1">
    <source>
        <dbReference type="ARBA" id="ARBA00004167"/>
    </source>
</evidence>
<gene>
    <name evidence="6" type="ORF">KC729_13095</name>
</gene>
<dbReference type="GO" id="GO:0005886">
    <property type="term" value="C:plasma membrane"/>
    <property type="evidence" value="ECO:0007669"/>
    <property type="project" value="InterPro"/>
</dbReference>
<comment type="subcellular location">
    <subcellularLocation>
        <location evidence="1">Membrane</location>
        <topology evidence="1">Single-pass membrane protein</topology>
    </subcellularLocation>
</comment>
<evidence type="ECO:0000256" key="4">
    <source>
        <dbReference type="ARBA" id="ARBA00023136"/>
    </source>
</evidence>
<name>A0A956M0A3_UNCEI</name>
<dbReference type="Proteomes" id="UP000697710">
    <property type="component" value="Unassembled WGS sequence"/>
</dbReference>